<proteinExistence type="predicted"/>
<accession>A0ABW7TX97</accession>
<keyword evidence="4" id="KW-1185">Reference proteome</keyword>
<feature type="transmembrane region" description="Helical" evidence="2">
    <location>
        <begin position="204"/>
        <end position="227"/>
    </location>
</feature>
<dbReference type="PANTHER" id="PTHR34821">
    <property type="entry name" value="INNER MEMBRANE PROTEIN YDCZ"/>
    <property type="match status" value="1"/>
</dbReference>
<feature type="transmembrane region" description="Helical" evidence="2">
    <location>
        <begin position="239"/>
        <end position="264"/>
    </location>
</feature>
<evidence type="ECO:0000313" key="4">
    <source>
        <dbReference type="Proteomes" id="UP001611263"/>
    </source>
</evidence>
<dbReference type="RefSeq" id="WP_051157009.1">
    <property type="nucleotide sequence ID" value="NZ_JBIRUQ010000008.1"/>
</dbReference>
<feature type="transmembrane region" description="Helical" evidence="2">
    <location>
        <begin position="81"/>
        <end position="108"/>
    </location>
</feature>
<feature type="transmembrane region" description="Helical" evidence="2">
    <location>
        <begin position="171"/>
        <end position="192"/>
    </location>
</feature>
<evidence type="ECO:0000313" key="3">
    <source>
        <dbReference type="EMBL" id="MFI1464466.1"/>
    </source>
</evidence>
<feature type="transmembrane region" description="Helical" evidence="2">
    <location>
        <begin position="139"/>
        <end position="159"/>
    </location>
</feature>
<dbReference type="GeneID" id="93502996"/>
<dbReference type="Pfam" id="PF04657">
    <property type="entry name" value="DMT_YdcZ"/>
    <property type="match status" value="2"/>
</dbReference>
<keyword evidence="2" id="KW-0472">Membrane</keyword>
<keyword evidence="2" id="KW-0812">Transmembrane</keyword>
<reference evidence="3 4" key="1">
    <citation type="submission" date="2024-10" db="EMBL/GenBank/DDBJ databases">
        <title>The Natural Products Discovery Center: Release of the First 8490 Sequenced Strains for Exploring Actinobacteria Biosynthetic Diversity.</title>
        <authorList>
            <person name="Kalkreuter E."/>
            <person name="Kautsar S.A."/>
            <person name="Yang D."/>
            <person name="Bader C.D."/>
            <person name="Teijaro C.N."/>
            <person name="Fluegel L."/>
            <person name="Davis C.M."/>
            <person name="Simpson J.R."/>
            <person name="Lauterbach L."/>
            <person name="Steele A.D."/>
            <person name="Gui C."/>
            <person name="Meng S."/>
            <person name="Li G."/>
            <person name="Viehrig K."/>
            <person name="Ye F."/>
            <person name="Su P."/>
            <person name="Kiefer A.F."/>
            <person name="Nichols A."/>
            <person name="Cepeda A.J."/>
            <person name="Yan W."/>
            <person name="Fan B."/>
            <person name="Jiang Y."/>
            <person name="Adhikari A."/>
            <person name="Zheng C.-J."/>
            <person name="Schuster L."/>
            <person name="Cowan T.M."/>
            <person name="Smanski M.J."/>
            <person name="Chevrette M.G."/>
            <person name="De Carvalho L.P.S."/>
            <person name="Shen B."/>
        </authorList>
    </citation>
    <scope>NUCLEOTIDE SEQUENCE [LARGE SCALE GENOMIC DNA]</scope>
    <source>
        <strain evidence="3 4">NPDC020568</strain>
    </source>
</reference>
<keyword evidence="2" id="KW-1133">Transmembrane helix</keyword>
<evidence type="ECO:0000256" key="2">
    <source>
        <dbReference type="SAM" id="Phobius"/>
    </source>
</evidence>
<feature type="transmembrane region" description="Helical" evidence="2">
    <location>
        <begin position="38"/>
        <end position="60"/>
    </location>
</feature>
<organism evidence="3 4">
    <name type="scientific">Nocardia carnea</name>
    <dbReference type="NCBI Taxonomy" id="37328"/>
    <lineage>
        <taxon>Bacteria</taxon>
        <taxon>Bacillati</taxon>
        <taxon>Actinomycetota</taxon>
        <taxon>Actinomycetes</taxon>
        <taxon>Mycobacteriales</taxon>
        <taxon>Nocardiaceae</taxon>
        <taxon>Nocardia</taxon>
    </lineage>
</organism>
<dbReference type="EMBL" id="JBIRUQ010000008">
    <property type="protein sequence ID" value="MFI1464466.1"/>
    <property type="molecule type" value="Genomic_DNA"/>
</dbReference>
<dbReference type="Proteomes" id="UP001611263">
    <property type="component" value="Unassembled WGS sequence"/>
</dbReference>
<dbReference type="PANTHER" id="PTHR34821:SF2">
    <property type="entry name" value="INNER MEMBRANE PROTEIN YDCZ"/>
    <property type="match status" value="1"/>
</dbReference>
<comment type="caution">
    <text evidence="3">The sequence shown here is derived from an EMBL/GenBank/DDBJ whole genome shotgun (WGS) entry which is preliminary data.</text>
</comment>
<feature type="region of interest" description="Disordered" evidence="1">
    <location>
        <begin position="316"/>
        <end position="339"/>
    </location>
</feature>
<dbReference type="InterPro" id="IPR006750">
    <property type="entry name" value="YdcZ"/>
</dbReference>
<sequence>MVLRRWGLGLGLLIGAGVAVQGRINGELGARLEDGVAAAVVSFGSGFVLLLIAVAFSARLRSGLRGVRAALAAGELRYWQLLGGLCGALFVASQSLAVAAVGVTAFTVGAVSGQLVSSLVVDRLGIGPQGRTPVTVARLGGAILAVGAVLLAASGGAGTDGATTASWLGDVAGPVLLILPVLAGIGLAWQQAWNGRVGTSGSPFAATVINFGIGLLGLLVIEALVLVRVGAPAEFPREPWLYLGGAIGVLFIAAGVLVVRWVGVLLMGLSTVAGQLTTSVLLDWLLPAGAALSPAKLVGCGLTLAAVVVATLQSGRSEPPANTETAQTRGRSGSRHGKR</sequence>
<evidence type="ECO:0000256" key="1">
    <source>
        <dbReference type="SAM" id="MobiDB-lite"/>
    </source>
</evidence>
<gene>
    <name evidence="3" type="ORF">ACH4WX_27400</name>
</gene>
<protein>
    <submittedName>
        <fullName evidence="3">DMT family transporter</fullName>
    </submittedName>
</protein>
<name>A0ABW7TX97_9NOCA</name>
<feature type="compositionally biased region" description="Polar residues" evidence="1">
    <location>
        <begin position="316"/>
        <end position="331"/>
    </location>
</feature>
<feature type="transmembrane region" description="Helical" evidence="2">
    <location>
        <begin position="284"/>
        <end position="312"/>
    </location>
</feature>